<keyword evidence="2" id="KW-1185">Reference proteome</keyword>
<dbReference type="OrthoDB" id="7868526at2759"/>
<organism evidence="2 3">
    <name type="scientific">Drosophila albomicans</name>
    <name type="common">Fruit fly</name>
    <dbReference type="NCBI Taxonomy" id="7291"/>
    <lineage>
        <taxon>Eukaryota</taxon>
        <taxon>Metazoa</taxon>
        <taxon>Ecdysozoa</taxon>
        <taxon>Arthropoda</taxon>
        <taxon>Hexapoda</taxon>
        <taxon>Insecta</taxon>
        <taxon>Pterygota</taxon>
        <taxon>Neoptera</taxon>
        <taxon>Endopterygota</taxon>
        <taxon>Diptera</taxon>
        <taxon>Brachycera</taxon>
        <taxon>Muscomorpha</taxon>
        <taxon>Ephydroidea</taxon>
        <taxon>Drosophilidae</taxon>
        <taxon>Drosophila</taxon>
    </lineage>
</organism>
<evidence type="ECO:0000256" key="1">
    <source>
        <dbReference type="SAM" id="MobiDB-lite"/>
    </source>
</evidence>
<feature type="region of interest" description="Disordered" evidence="1">
    <location>
        <begin position="77"/>
        <end position="104"/>
    </location>
</feature>
<sequence>MCMPYLGKLFGGGDRRRNNAIATPRGSLAPTPQQSNASIQTTNINNNNNNTTMAVVKKDSVAPMDIAVADNVHGSMRSNLSPVQAAGPAPSAATSDAVDSEARPSSWLEYFGYNRKKKGDVNPPNASN</sequence>
<gene>
    <name evidence="3" type="primary">LOC117567860</name>
</gene>
<name>A0A6P8WK40_DROAB</name>
<reference evidence="3" key="1">
    <citation type="submission" date="2025-08" db="UniProtKB">
        <authorList>
            <consortium name="RefSeq"/>
        </authorList>
    </citation>
    <scope>IDENTIFICATION</scope>
    <source>
        <strain evidence="3">15112-1751.03</strain>
        <tissue evidence="3">Whole Adult</tissue>
    </source>
</reference>
<dbReference type="Proteomes" id="UP000515160">
    <property type="component" value="Chromosome X"/>
</dbReference>
<feature type="compositionally biased region" description="Polar residues" evidence="1">
    <location>
        <begin position="30"/>
        <end position="40"/>
    </location>
</feature>
<dbReference type="GeneID" id="117567860"/>
<accession>A0A6P8WK40</accession>
<evidence type="ECO:0000313" key="2">
    <source>
        <dbReference type="Proteomes" id="UP000515160"/>
    </source>
</evidence>
<dbReference type="RefSeq" id="XP_034104016.1">
    <property type="nucleotide sequence ID" value="XM_034248125.1"/>
</dbReference>
<dbReference type="AlphaFoldDB" id="A0A6P8WK40"/>
<evidence type="ECO:0000313" key="3">
    <source>
        <dbReference type="RefSeq" id="XP_034104016.1"/>
    </source>
</evidence>
<feature type="region of interest" description="Disordered" evidence="1">
    <location>
        <begin position="13"/>
        <end position="49"/>
    </location>
</feature>
<proteinExistence type="predicted"/>
<protein>
    <submittedName>
        <fullName evidence="3">Uncharacterized protein LOC117567860</fullName>
    </submittedName>
</protein>